<proteinExistence type="inferred from homology"/>
<keyword evidence="9 12" id="KW-1133">Transmembrane helix</keyword>
<sequence length="493" mass="54296">MHEFFLKARPLKGSASIENLRHLRLKACVRSRLWDSELCELVRRPTLRLEQHTPCALWLRKTISLRGLVVILIGVGVWRFVEDLGDCWSTNLAMKDRDSYVKIMADMAPAMPRAVRQSFVGSAKHVLFGTILNGLLICVPLVLLGKYFQVGNSWVFVLSLVGIVPLAERLGFVTEQLAYFTGPTVGGLLNATFGNATEMIICVFALRNNMIRVVQLSLLGSILSNMLLVLGCAFLFGGFATSKREQKFDKAAAHLNSSLLLMAVMCVLFPAALHATRTELHLGQSELTLSRITSCVMLVAYAGYIYFQLNTPPILREEDVEVAELTESEESQVDGWSAVFWLAVLTIFISILSGYIIDAIEGASEAWHIPVAFISVIILPIVGNAAEHMSAIIFAVRDNLDLSLAVAIGSSTQISMLVIPVCVILGWPMGVNMDLNFELFETAVLFISVLVVAFMLLEGTANYFKGVMLVLCYFVVGASFFVHVDPPVQVDNL</sequence>
<keyword evidence="11 12" id="KW-0472">Membrane</keyword>
<feature type="transmembrane region" description="Helical" evidence="12">
    <location>
        <begin position="338"/>
        <end position="357"/>
    </location>
</feature>
<organism evidence="14 15">
    <name type="scientific">Ceratodon purpureus</name>
    <name type="common">Fire moss</name>
    <name type="synonym">Dicranum purpureum</name>
    <dbReference type="NCBI Taxonomy" id="3225"/>
    <lineage>
        <taxon>Eukaryota</taxon>
        <taxon>Viridiplantae</taxon>
        <taxon>Streptophyta</taxon>
        <taxon>Embryophyta</taxon>
        <taxon>Bryophyta</taxon>
        <taxon>Bryophytina</taxon>
        <taxon>Bryopsida</taxon>
        <taxon>Dicranidae</taxon>
        <taxon>Pseudoditrichales</taxon>
        <taxon>Ditrichaceae</taxon>
        <taxon>Ceratodon</taxon>
    </lineage>
</organism>
<gene>
    <name evidence="14" type="ORF">KC19_1G125700</name>
</gene>
<dbReference type="InterPro" id="IPR044880">
    <property type="entry name" value="NCX_ion-bd_dom_sf"/>
</dbReference>
<keyword evidence="6 12" id="KW-0109">Calcium transport</keyword>
<dbReference type="InterPro" id="IPR004713">
    <property type="entry name" value="CaH_exchang"/>
</dbReference>
<comment type="subcellular location">
    <subcellularLocation>
        <location evidence="1">Vacuole membrane</location>
        <topology evidence="1">Multi-pass membrane protein</topology>
    </subcellularLocation>
</comment>
<evidence type="ECO:0000259" key="13">
    <source>
        <dbReference type="Pfam" id="PF01699"/>
    </source>
</evidence>
<dbReference type="GO" id="GO:0009705">
    <property type="term" value="C:plant-type vacuole membrane"/>
    <property type="evidence" value="ECO:0007669"/>
    <property type="project" value="UniProtKB-ARBA"/>
</dbReference>
<evidence type="ECO:0000256" key="8">
    <source>
        <dbReference type="ARBA" id="ARBA00022837"/>
    </source>
</evidence>
<protein>
    <recommendedName>
        <fullName evidence="12">Vacuolar cation/proton exchanger</fullName>
    </recommendedName>
</protein>
<evidence type="ECO:0000256" key="7">
    <source>
        <dbReference type="ARBA" id="ARBA00022692"/>
    </source>
</evidence>
<evidence type="ECO:0000313" key="15">
    <source>
        <dbReference type="Proteomes" id="UP000822688"/>
    </source>
</evidence>
<comment type="function">
    <text evidence="12">Vacuolar cation/proton exchanger (CAX). Translocates Ca(2+) and other metal ions into vacuoles using the proton gradient formed by H(+)-ATPase and H(+)-pyrophosphatase.</text>
</comment>
<dbReference type="InterPro" id="IPR004798">
    <property type="entry name" value="CAX-like"/>
</dbReference>
<keyword evidence="4 12" id="KW-0050">Antiport</keyword>
<feature type="transmembrane region" description="Helical" evidence="12">
    <location>
        <begin position="126"/>
        <end position="144"/>
    </location>
</feature>
<evidence type="ECO:0000256" key="9">
    <source>
        <dbReference type="ARBA" id="ARBA00022989"/>
    </source>
</evidence>
<comment type="caution">
    <text evidence="14">The sequence shown here is derived from an EMBL/GenBank/DDBJ whole genome shotgun (WGS) entry which is preliminary data.</text>
</comment>
<feature type="domain" description="Sodium/calcium exchanger membrane region" evidence="13">
    <location>
        <begin position="338"/>
        <end position="476"/>
    </location>
</feature>
<feature type="transmembrane region" description="Helical" evidence="12">
    <location>
        <begin position="259"/>
        <end position="276"/>
    </location>
</feature>
<keyword evidence="8 12" id="KW-0106">Calcium</keyword>
<feature type="transmembrane region" description="Helical" evidence="12">
    <location>
        <begin position="463"/>
        <end position="484"/>
    </location>
</feature>
<comment type="similarity">
    <text evidence="2">Belongs to the Ca(2+):cation antiporter (CaCA) (TC 2.A.19) family. Cation/proton exchanger (CAX) subfamily.</text>
</comment>
<feature type="transmembrane region" description="Helical" evidence="12">
    <location>
        <begin position="151"/>
        <end position="167"/>
    </location>
</feature>
<evidence type="ECO:0000256" key="6">
    <source>
        <dbReference type="ARBA" id="ARBA00022568"/>
    </source>
</evidence>
<feature type="transmembrane region" description="Helical" evidence="12">
    <location>
        <begin position="218"/>
        <end position="239"/>
    </location>
</feature>
<dbReference type="EMBL" id="CM026421">
    <property type="protein sequence ID" value="KAG0590776.1"/>
    <property type="molecule type" value="Genomic_DNA"/>
</dbReference>
<keyword evidence="15" id="KW-1185">Reference proteome</keyword>
<evidence type="ECO:0000256" key="11">
    <source>
        <dbReference type="ARBA" id="ARBA00023136"/>
    </source>
</evidence>
<name>A0A8T0J6G6_CERPU</name>
<evidence type="ECO:0000256" key="5">
    <source>
        <dbReference type="ARBA" id="ARBA00022554"/>
    </source>
</evidence>
<dbReference type="AlphaFoldDB" id="A0A8T0J6G6"/>
<dbReference type="Gene3D" id="1.20.1420.30">
    <property type="entry name" value="NCX, central ion-binding region"/>
    <property type="match status" value="1"/>
</dbReference>
<feature type="domain" description="Sodium/calcium exchanger membrane region" evidence="13">
    <location>
        <begin position="154"/>
        <end position="309"/>
    </location>
</feature>
<evidence type="ECO:0000313" key="14">
    <source>
        <dbReference type="EMBL" id="KAG0590776.1"/>
    </source>
</evidence>
<reference evidence="14" key="1">
    <citation type="submission" date="2020-06" db="EMBL/GenBank/DDBJ databases">
        <title>WGS assembly of Ceratodon purpureus strain R40.</title>
        <authorList>
            <person name="Carey S.B."/>
            <person name="Jenkins J."/>
            <person name="Shu S."/>
            <person name="Lovell J.T."/>
            <person name="Sreedasyam A."/>
            <person name="Maumus F."/>
            <person name="Tiley G.P."/>
            <person name="Fernandez-Pozo N."/>
            <person name="Barry K."/>
            <person name="Chen C."/>
            <person name="Wang M."/>
            <person name="Lipzen A."/>
            <person name="Daum C."/>
            <person name="Saski C.A."/>
            <person name="Payton A.C."/>
            <person name="Mcbreen J.C."/>
            <person name="Conrad R.E."/>
            <person name="Kollar L.M."/>
            <person name="Olsson S."/>
            <person name="Huttunen S."/>
            <person name="Landis J.B."/>
            <person name="Wickett N.J."/>
            <person name="Johnson M.G."/>
            <person name="Rensing S.A."/>
            <person name="Grimwood J."/>
            <person name="Schmutz J."/>
            <person name="Mcdaniel S.F."/>
        </authorList>
    </citation>
    <scope>NUCLEOTIDE SEQUENCE</scope>
    <source>
        <strain evidence="14">R40</strain>
    </source>
</reference>
<evidence type="ECO:0000256" key="2">
    <source>
        <dbReference type="ARBA" id="ARBA00008248"/>
    </source>
</evidence>
<dbReference type="NCBIfam" id="TIGR00378">
    <property type="entry name" value="cax"/>
    <property type="match status" value="1"/>
</dbReference>
<evidence type="ECO:0000256" key="12">
    <source>
        <dbReference type="RuleBase" id="RU365028"/>
    </source>
</evidence>
<feature type="transmembrane region" description="Helical" evidence="12">
    <location>
        <begin position="187"/>
        <end position="206"/>
    </location>
</feature>
<comment type="caution">
    <text evidence="12">Lacks conserved residue(s) required for the propagation of feature annotation.</text>
</comment>
<dbReference type="Pfam" id="PF01699">
    <property type="entry name" value="Na_Ca_ex"/>
    <property type="match status" value="2"/>
</dbReference>
<dbReference type="FunFam" id="1.20.1420.30:FF:000008">
    <property type="entry name" value="Vacuolar cation/proton exchanger"/>
    <property type="match status" value="1"/>
</dbReference>
<dbReference type="Proteomes" id="UP000822688">
    <property type="component" value="Chromosome 1"/>
</dbReference>
<keyword evidence="7 12" id="KW-0812">Transmembrane</keyword>
<dbReference type="FunFam" id="1.20.1420.30:FF:000012">
    <property type="entry name" value="Vacuolar cation/proton exchanger"/>
    <property type="match status" value="1"/>
</dbReference>
<dbReference type="PANTHER" id="PTHR31503:SF22">
    <property type="entry name" value="VACUOLAR CALCIUM ION TRANSPORTER"/>
    <property type="match status" value="1"/>
</dbReference>
<feature type="transmembrane region" description="Helical" evidence="12">
    <location>
        <begin position="439"/>
        <end position="457"/>
    </location>
</feature>
<keyword evidence="3 12" id="KW-0813">Transport</keyword>
<evidence type="ECO:0000256" key="1">
    <source>
        <dbReference type="ARBA" id="ARBA00004128"/>
    </source>
</evidence>
<feature type="transmembrane region" description="Helical" evidence="12">
    <location>
        <begin position="288"/>
        <end position="307"/>
    </location>
</feature>
<accession>A0A8T0J6G6</accession>
<feature type="transmembrane region" description="Helical" evidence="12">
    <location>
        <begin position="402"/>
        <end position="427"/>
    </location>
</feature>
<dbReference type="GO" id="GO:0006874">
    <property type="term" value="P:intracellular calcium ion homeostasis"/>
    <property type="evidence" value="ECO:0007669"/>
    <property type="project" value="TreeGrafter"/>
</dbReference>
<evidence type="ECO:0000256" key="10">
    <source>
        <dbReference type="ARBA" id="ARBA00023065"/>
    </source>
</evidence>
<evidence type="ECO:0000256" key="3">
    <source>
        <dbReference type="ARBA" id="ARBA00022448"/>
    </source>
</evidence>
<keyword evidence="10 12" id="KW-0406">Ion transport</keyword>
<dbReference type="GO" id="GO:0015369">
    <property type="term" value="F:calcium:proton antiporter activity"/>
    <property type="evidence" value="ECO:0007669"/>
    <property type="project" value="UniProtKB-UniRule"/>
</dbReference>
<dbReference type="PANTHER" id="PTHR31503">
    <property type="entry name" value="VACUOLAR CALCIUM ION TRANSPORTER"/>
    <property type="match status" value="1"/>
</dbReference>
<evidence type="ECO:0000256" key="4">
    <source>
        <dbReference type="ARBA" id="ARBA00022449"/>
    </source>
</evidence>
<keyword evidence="5 12" id="KW-0926">Vacuole</keyword>
<dbReference type="InterPro" id="IPR004837">
    <property type="entry name" value="NaCa_Exmemb"/>
</dbReference>
<dbReference type="NCBIfam" id="TIGR00846">
    <property type="entry name" value="caca2"/>
    <property type="match status" value="1"/>
</dbReference>
<feature type="transmembrane region" description="Helical" evidence="12">
    <location>
        <begin position="63"/>
        <end position="81"/>
    </location>
</feature>
<feature type="transmembrane region" description="Helical" evidence="12">
    <location>
        <begin position="369"/>
        <end position="396"/>
    </location>
</feature>